<dbReference type="PANTHER" id="PTHR43047:SF72">
    <property type="entry name" value="OSMOSENSING HISTIDINE PROTEIN KINASE SLN1"/>
    <property type="match status" value="1"/>
</dbReference>
<dbReference type="InterPro" id="IPR011006">
    <property type="entry name" value="CheY-like_superfamily"/>
</dbReference>
<dbReference type="GO" id="GO:0000155">
    <property type="term" value="F:phosphorelay sensor kinase activity"/>
    <property type="evidence" value="ECO:0007669"/>
    <property type="project" value="InterPro"/>
</dbReference>
<comment type="caution">
    <text evidence="6">Lacks conserved residue(s) required for the propagation of feature annotation.</text>
</comment>
<accession>A0A397TZZ4</accession>
<keyword evidence="4" id="KW-0808">Transferase</keyword>
<feature type="modified residue" description="4-aspartylphosphate" evidence="6">
    <location>
        <position position="726"/>
    </location>
</feature>
<dbReference type="SUPFAM" id="SSF52172">
    <property type="entry name" value="CheY-like"/>
    <property type="match status" value="1"/>
</dbReference>
<dbReference type="InterPro" id="IPR029016">
    <property type="entry name" value="GAF-like_dom_sf"/>
</dbReference>
<dbReference type="InterPro" id="IPR005467">
    <property type="entry name" value="His_kinase_dom"/>
</dbReference>
<dbReference type="SMART" id="SM00387">
    <property type="entry name" value="HATPase_c"/>
    <property type="match status" value="2"/>
</dbReference>
<dbReference type="PANTHER" id="PTHR43047">
    <property type="entry name" value="TWO-COMPONENT HISTIDINE PROTEIN KINASE"/>
    <property type="match status" value="1"/>
</dbReference>
<evidence type="ECO:0000256" key="4">
    <source>
        <dbReference type="ARBA" id="ARBA00022679"/>
    </source>
</evidence>
<evidence type="ECO:0000256" key="1">
    <source>
        <dbReference type="ARBA" id="ARBA00000085"/>
    </source>
</evidence>
<dbReference type="SUPFAM" id="SSF47384">
    <property type="entry name" value="Homodimeric domain of signal transducing histidine kinase"/>
    <property type="match status" value="2"/>
</dbReference>
<dbReference type="GO" id="GO:0005886">
    <property type="term" value="C:plasma membrane"/>
    <property type="evidence" value="ECO:0007669"/>
    <property type="project" value="TreeGrafter"/>
</dbReference>
<organism evidence="9 10">
    <name type="scientific">Gigaspora rosea</name>
    <dbReference type="NCBI Taxonomy" id="44941"/>
    <lineage>
        <taxon>Eukaryota</taxon>
        <taxon>Fungi</taxon>
        <taxon>Fungi incertae sedis</taxon>
        <taxon>Mucoromycota</taxon>
        <taxon>Glomeromycotina</taxon>
        <taxon>Glomeromycetes</taxon>
        <taxon>Diversisporales</taxon>
        <taxon>Gigasporaceae</taxon>
        <taxon>Gigaspora</taxon>
    </lineage>
</organism>
<dbReference type="InterPro" id="IPR001789">
    <property type="entry name" value="Sig_transdc_resp-reg_receiver"/>
</dbReference>
<dbReference type="InterPro" id="IPR003661">
    <property type="entry name" value="HisK_dim/P_dom"/>
</dbReference>
<dbReference type="Pfam" id="PF00072">
    <property type="entry name" value="Response_reg"/>
    <property type="match status" value="1"/>
</dbReference>
<dbReference type="PROSITE" id="PS50109">
    <property type="entry name" value="HIS_KIN"/>
    <property type="match status" value="2"/>
</dbReference>
<dbReference type="SUPFAM" id="SSF55874">
    <property type="entry name" value="ATPase domain of HSP90 chaperone/DNA topoisomerase II/histidine kinase"/>
    <property type="match status" value="2"/>
</dbReference>
<keyword evidence="10" id="KW-1185">Reference proteome</keyword>
<evidence type="ECO:0000256" key="3">
    <source>
        <dbReference type="ARBA" id="ARBA00022553"/>
    </source>
</evidence>
<protein>
    <recommendedName>
        <fullName evidence="2">histidine kinase</fullName>
        <ecNumber evidence="2">2.7.13.3</ecNumber>
    </recommendedName>
</protein>
<feature type="domain" description="Histidine kinase" evidence="7">
    <location>
        <begin position="369"/>
        <end position="593"/>
    </location>
</feature>
<evidence type="ECO:0000313" key="9">
    <source>
        <dbReference type="EMBL" id="RIB03572.1"/>
    </source>
</evidence>
<dbReference type="Gene3D" id="1.10.287.130">
    <property type="match status" value="2"/>
</dbReference>
<evidence type="ECO:0000313" key="10">
    <source>
        <dbReference type="Proteomes" id="UP000266673"/>
    </source>
</evidence>
<dbReference type="InterPro" id="IPR036890">
    <property type="entry name" value="HATPase_C_sf"/>
</dbReference>
<feature type="domain" description="Response regulatory" evidence="8">
    <location>
        <begin position="677"/>
        <end position="793"/>
    </location>
</feature>
<dbReference type="Gene3D" id="3.30.450.40">
    <property type="match status" value="1"/>
</dbReference>
<dbReference type="OrthoDB" id="5378913at2759"/>
<name>A0A397TZZ4_9GLOM</name>
<dbReference type="EMBL" id="QKWP01002375">
    <property type="protein sequence ID" value="RIB03572.1"/>
    <property type="molecule type" value="Genomic_DNA"/>
</dbReference>
<dbReference type="PRINTS" id="PR00344">
    <property type="entry name" value="BCTRLSENSOR"/>
</dbReference>
<evidence type="ECO:0000256" key="6">
    <source>
        <dbReference type="PROSITE-ProRule" id="PRU00169"/>
    </source>
</evidence>
<dbReference type="STRING" id="44941.A0A397TZZ4"/>
<dbReference type="Proteomes" id="UP000266673">
    <property type="component" value="Unassembled WGS sequence"/>
</dbReference>
<dbReference type="GO" id="GO:0009927">
    <property type="term" value="F:histidine phosphotransfer kinase activity"/>
    <property type="evidence" value="ECO:0007669"/>
    <property type="project" value="TreeGrafter"/>
</dbReference>
<dbReference type="SMART" id="SM00388">
    <property type="entry name" value="HisKA"/>
    <property type="match status" value="2"/>
</dbReference>
<evidence type="ECO:0000256" key="2">
    <source>
        <dbReference type="ARBA" id="ARBA00012438"/>
    </source>
</evidence>
<comment type="catalytic activity">
    <reaction evidence="1">
        <text>ATP + protein L-histidine = ADP + protein N-phospho-L-histidine.</text>
        <dbReference type="EC" id="2.7.13.3"/>
    </reaction>
</comment>
<evidence type="ECO:0000256" key="5">
    <source>
        <dbReference type="ARBA" id="ARBA00022777"/>
    </source>
</evidence>
<sequence>MSLSFTPDNDIKKERSTFINMVYNYDWSSTLLGPMDLWDPALKNAVNLCLSSKFPICLYMGSPHWTELYNEAWIPTLKMKHPFALGKQFKQVWPEAYDAFFPQLENVKNTGKGMFFEDQYFESQRDGYTEETYFNFTFSPVIKSDGTVCAIFNVLQETTQKVLNTRRVKVISEFSHRISEIKSLESACHIIMNVLSNSADIPYALIYFVDHKPNTARLIATTFDKDSIPDYLPDSPEIIYLTEDINKSCNTYVEVKRKDVTYSLLKCDSWPIHLVIKEEEKHIKALLKDESQAVLESKKISICGRTLSAVLIYGINRFRSLDEQYMDFLQLVTEKVNIFLRNGIIIEEEKKRSKLEADLNYQKAMFFQSISHELKTPLTLMLSPLDDVINVCPQEPPIMPYLKTIRRNSYRLLKLINNLLQFSNIETNQLEAHYRETNIVELTQELTLEFKNMAKKLGLDYDIDIPYPENFNHDKIYLDNDMYETIVFNLCSNALKHTWKGRVTIRLYLDYKDNKKMVILEVSDTGVGIPEVALPNIFNRFYRVESQGSRSHEGTGIGLALVKEFVTRHGGDITVTSIVNQGTTFKCWFPIGYEHLPISQIYFNNVENPINRGQELYTNRQLYLEESFQWIKNSTSEIPDDNYISDQVSIYDRNMEDRNVENSNNKKMDDTVNEKYHVLLVDDNNDMRDHLADLLKEFVVYRACDGQDAIRVLKKLNKLPDLILSDIMMPNMNGYELLDVLRSNVKTQLIPVILLSAKANEDSKIQGLDKGADDYLIKPFSARELIARVRTNIKLSLIRREILFKQHQQEEIKQLLLSISNMIISKSNLNETLLFVVKEIYRRLPCERIYIISNERSESMNNEIVLSYEGSENITPIINPYMDINNKKFQTSIRLQEYLNNNSGNLGINISLNAYCDDVHKNMSILSAEIRLNNKLWGWIKLLRSANSIWFDSEIELLQQISNQIDLAIISAKLLEENAEKNIQVKVAKIASITKSQILANTSHELRTPLTAIVGITSSFDTTKLTTDQNYMIQILASASDMVVSIIKDFLEVAKLEAQKIILINRTFDLLELFEDTIEEFGISAGEKKVELIIDYEINVLPRYVKSDPERLKQVISNLLSNSVKFTDRGKIILKISMQSQNNDETEMDSTYENVTKDNLLIEVYDTGIGINSKYIENIWKNCSQDDTKWKYGEGLGLSTCKNIVEINGGEINVESRLGKGSKFWFTWNVESLSITHSLLEARFNNQISHSTRQKRILIIHPLEDVINVMSKYLKRIEKVDVFDTFDQGIRAAKELLAYDIVFIGLYEDNKEEVLNAALELKGLEMNSNKLVIIFIVSPNDEGSELAKNLIKKVERPTSILYTPITFNKLVNQFVNIEKNWY</sequence>
<reference evidence="9 10" key="1">
    <citation type="submission" date="2018-06" db="EMBL/GenBank/DDBJ databases">
        <title>Comparative genomics reveals the genomic features of Rhizophagus irregularis, R. cerebriforme, R. diaphanum and Gigaspora rosea, and their symbiotic lifestyle signature.</title>
        <authorList>
            <person name="Morin E."/>
            <person name="San Clemente H."/>
            <person name="Chen E.C.H."/>
            <person name="De La Providencia I."/>
            <person name="Hainaut M."/>
            <person name="Kuo A."/>
            <person name="Kohler A."/>
            <person name="Murat C."/>
            <person name="Tang N."/>
            <person name="Roy S."/>
            <person name="Loubradou J."/>
            <person name="Henrissat B."/>
            <person name="Grigoriev I.V."/>
            <person name="Corradi N."/>
            <person name="Roux C."/>
            <person name="Martin F.M."/>
        </authorList>
    </citation>
    <scope>NUCLEOTIDE SEQUENCE [LARGE SCALE GENOMIC DNA]</scope>
    <source>
        <strain evidence="9 10">DAOM 194757</strain>
    </source>
</reference>
<dbReference type="EC" id="2.7.13.3" evidence="2"/>
<dbReference type="InterPro" id="IPR003594">
    <property type="entry name" value="HATPase_dom"/>
</dbReference>
<dbReference type="InterPro" id="IPR036097">
    <property type="entry name" value="HisK_dim/P_sf"/>
</dbReference>
<dbReference type="Gene3D" id="3.30.450.20">
    <property type="entry name" value="PAS domain"/>
    <property type="match status" value="1"/>
</dbReference>
<dbReference type="PROSITE" id="PS50110">
    <property type="entry name" value="RESPONSE_REGULATORY"/>
    <property type="match status" value="2"/>
</dbReference>
<dbReference type="CDD" id="cd00082">
    <property type="entry name" value="HisKA"/>
    <property type="match status" value="2"/>
</dbReference>
<dbReference type="Pfam" id="PF00512">
    <property type="entry name" value="HisKA"/>
    <property type="match status" value="2"/>
</dbReference>
<dbReference type="SUPFAM" id="SSF55781">
    <property type="entry name" value="GAF domain-like"/>
    <property type="match status" value="1"/>
</dbReference>
<keyword evidence="3 6" id="KW-0597">Phosphoprotein</keyword>
<dbReference type="Gene3D" id="3.30.565.10">
    <property type="entry name" value="Histidine kinase-like ATPase, C-terminal domain"/>
    <property type="match status" value="2"/>
</dbReference>
<feature type="domain" description="Response regulatory" evidence="8">
    <location>
        <begin position="1256"/>
        <end position="1378"/>
    </location>
</feature>
<evidence type="ECO:0000259" key="7">
    <source>
        <dbReference type="PROSITE" id="PS50109"/>
    </source>
</evidence>
<dbReference type="FunFam" id="3.30.565.10:FF:000006">
    <property type="entry name" value="Sensor histidine kinase WalK"/>
    <property type="match status" value="1"/>
</dbReference>
<gene>
    <name evidence="9" type="ORF">C2G38_2122753</name>
</gene>
<dbReference type="InterPro" id="IPR004358">
    <property type="entry name" value="Sig_transdc_His_kin-like_C"/>
</dbReference>
<dbReference type="Pfam" id="PF02518">
    <property type="entry name" value="HATPase_c"/>
    <property type="match status" value="2"/>
</dbReference>
<proteinExistence type="predicted"/>
<keyword evidence="5" id="KW-0418">Kinase</keyword>
<feature type="domain" description="Histidine kinase" evidence="7">
    <location>
        <begin position="1001"/>
        <end position="1232"/>
    </location>
</feature>
<evidence type="ECO:0000259" key="8">
    <source>
        <dbReference type="PROSITE" id="PS50110"/>
    </source>
</evidence>
<dbReference type="SMART" id="SM00448">
    <property type="entry name" value="REC"/>
    <property type="match status" value="1"/>
</dbReference>
<dbReference type="Gene3D" id="3.40.50.2300">
    <property type="match status" value="1"/>
</dbReference>
<comment type="caution">
    <text evidence="9">The sequence shown here is derived from an EMBL/GenBank/DDBJ whole genome shotgun (WGS) entry which is preliminary data.</text>
</comment>